<name>A0A940IJB7_9BACT</name>
<protein>
    <submittedName>
        <fullName evidence="1">TIGR02646 family protein</fullName>
    </submittedName>
</protein>
<dbReference type="Proteomes" id="UP000725002">
    <property type="component" value="Unassembled WGS sequence"/>
</dbReference>
<organism evidence="1 2">
    <name type="scientific">Candidatus Cryptobacteroides avicola</name>
    <dbReference type="NCBI Taxonomy" id="2840757"/>
    <lineage>
        <taxon>Bacteria</taxon>
        <taxon>Pseudomonadati</taxon>
        <taxon>Bacteroidota</taxon>
        <taxon>Bacteroidia</taxon>
        <taxon>Bacteroidales</taxon>
        <taxon>Candidatus Cryptobacteroides</taxon>
    </lineage>
</organism>
<accession>A0A940IJB7</accession>
<evidence type="ECO:0000313" key="2">
    <source>
        <dbReference type="Proteomes" id="UP000725002"/>
    </source>
</evidence>
<reference evidence="1" key="2">
    <citation type="journal article" date="2021" name="PeerJ">
        <title>Extensive microbial diversity within the chicken gut microbiome revealed by metagenomics and culture.</title>
        <authorList>
            <person name="Gilroy R."/>
            <person name="Ravi A."/>
            <person name="Getino M."/>
            <person name="Pursley I."/>
            <person name="Horton D.L."/>
            <person name="Alikhan N.F."/>
            <person name="Baker D."/>
            <person name="Gharbi K."/>
            <person name="Hall N."/>
            <person name="Watson M."/>
            <person name="Adriaenssens E.M."/>
            <person name="Foster-Nyarko E."/>
            <person name="Jarju S."/>
            <person name="Secka A."/>
            <person name="Antonio M."/>
            <person name="Oren A."/>
            <person name="Chaudhuri R.R."/>
            <person name="La Ragione R."/>
            <person name="Hildebrand F."/>
            <person name="Pallen M.J."/>
        </authorList>
    </citation>
    <scope>NUCLEOTIDE SEQUENCE</scope>
    <source>
        <strain evidence="1">G3-8215</strain>
    </source>
</reference>
<dbReference type="InterPro" id="IPR013467">
    <property type="entry name" value="HNH78-like"/>
</dbReference>
<reference evidence="1" key="1">
    <citation type="submission" date="2020-10" db="EMBL/GenBank/DDBJ databases">
        <authorList>
            <person name="Gilroy R."/>
        </authorList>
    </citation>
    <scope>NUCLEOTIDE SEQUENCE</scope>
    <source>
        <strain evidence="1">G3-8215</strain>
    </source>
</reference>
<evidence type="ECO:0000313" key="1">
    <source>
        <dbReference type="EMBL" id="MBO8484466.1"/>
    </source>
</evidence>
<sequence length="167" mass="19647">MRQINKDKVPAFYTDYIRKNNPEEWNDISEIRETLRNHILNNEQSSLCAYTETRISGSGGNDCHIDHFRKQDLFPELRFEYNNFLVSCNSEKYGGKYKDKMVKTRNEYNLIIDPVKDSPSDYIEFTFTGKVNAIDNNGKGLHTIDVFNLNEKSLVERRETLIMCLYK</sequence>
<gene>
    <name evidence="1" type="ORF">IAB75_10215</name>
</gene>
<comment type="caution">
    <text evidence="1">The sequence shown here is derived from an EMBL/GenBank/DDBJ whole genome shotgun (WGS) entry which is preliminary data.</text>
</comment>
<dbReference type="NCBIfam" id="TIGR02646">
    <property type="entry name" value="retron system putative HNH endonuclease"/>
    <property type="match status" value="1"/>
</dbReference>
<proteinExistence type="predicted"/>
<dbReference type="AlphaFoldDB" id="A0A940IJB7"/>
<dbReference type="EMBL" id="JADILV010000075">
    <property type="protein sequence ID" value="MBO8484466.1"/>
    <property type="molecule type" value="Genomic_DNA"/>
</dbReference>